<proteinExistence type="predicted"/>
<sequence length="439" mass="46360">MDSGNSGSMQSSSGGDEEYDSRSDSISAFINSSSTPSSQTHNPSLFDPLSNFLDSFPRSPAPPAMNSVLNLDTAWNRGTDMGRGLMGSSSSTTPISVSDRSSFPIINNNNNNMNPSMQLPLGSENGGRLQASTDQQNLGRNPKKRSRASRRAPTTVLTTDTSNFRAMVQEFTGIPAPPFSSSAFPRARLDLFNTASSMRSALSNPPLPPYLLRPFAQKLQHHHHQQQQQLSASIFGSLPLTTSSIPSTMVDAVNSTGNAANTANINTSNVSSTGTSATATTSTNNYQLAGDLGLLKQHPNLLNPSFAFQSPAPKYLFSSSTLPGFGAKSQAAQAIPSPGSHLRMGLLPLDEIAVNHGHVNTQLGTLTGLVGSDAISLRGNDPASWGDGVGSNYSNLQRVSSCKMNYSTGPSTDFHAEKGAENVSARGEGLQTGRVRVKP</sequence>
<dbReference type="InterPro" id="IPR008889">
    <property type="entry name" value="VQ"/>
</dbReference>
<dbReference type="InterPro" id="IPR039609">
    <property type="entry name" value="VQ_15/22"/>
</dbReference>
<protein>
    <submittedName>
        <fullName evidence="3">Cell wall protein RBR3</fullName>
    </submittedName>
</protein>
<accession>A0A443PGK9</accession>
<feature type="compositionally biased region" description="Low complexity" evidence="1">
    <location>
        <begin position="24"/>
        <end position="38"/>
    </location>
</feature>
<keyword evidence="4" id="KW-1185">Reference proteome</keyword>
<feature type="region of interest" description="Disordered" evidence="1">
    <location>
        <begin position="113"/>
        <end position="155"/>
    </location>
</feature>
<feature type="compositionally biased region" description="Polar residues" evidence="1">
    <location>
        <begin position="130"/>
        <end position="139"/>
    </location>
</feature>
<dbReference type="EMBL" id="QPKB01000008">
    <property type="protein sequence ID" value="RWR89882.1"/>
    <property type="molecule type" value="Genomic_DNA"/>
</dbReference>
<feature type="compositionally biased region" description="Low complexity" evidence="1">
    <location>
        <begin position="1"/>
        <end position="14"/>
    </location>
</feature>
<dbReference type="PANTHER" id="PTHR33179">
    <property type="entry name" value="VQ MOTIF-CONTAINING PROTEIN"/>
    <property type="match status" value="1"/>
</dbReference>
<evidence type="ECO:0000256" key="1">
    <source>
        <dbReference type="SAM" id="MobiDB-lite"/>
    </source>
</evidence>
<feature type="region of interest" description="Disordered" evidence="1">
    <location>
        <begin position="1"/>
        <end position="46"/>
    </location>
</feature>
<dbReference type="Proteomes" id="UP000283530">
    <property type="component" value="Unassembled WGS sequence"/>
</dbReference>
<feature type="domain" description="VQ" evidence="2">
    <location>
        <begin position="151"/>
        <end position="178"/>
    </location>
</feature>
<dbReference type="STRING" id="337451.A0A443PGK9"/>
<dbReference type="Pfam" id="PF05678">
    <property type="entry name" value="VQ"/>
    <property type="match status" value="1"/>
</dbReference>
<gene>
    <name evidence="3" type="ORF">CKAN_01895400</name>
</gene>
<organism evidence="3 4">
    <name type="scientific">Cinnamomum micranthum f. kanehirae</name>
    <dbReference type="NCBI Taxonomy" id="337451"/>
    <lineage>
        <taxon>Eukaryota</taxon>
        <taxon>Viridiplantae</taxon>
        <taxon>Streptophyta</taxon>
        <taxon>Embryophyta</taxon>
        <taxon>Tracheophyta</taxon>
        <taxon>Spermatophyta</taxon>
        <taxon>Magnoliopsida</taxon>
        <taxon>Magnoliidae</taxon>
        <taxon>Laurales</taxon>
        <taxon>Lauraceae</taxon>
        <taxon>Cinnamomum</taxon>
    </lineage>
</organism>
<evidence type="ECO:0000259" key="2">
    <source>
        <dbReference type="Pfam" id="PF05678"/>
    </source>
</evidence>
<name>A0A443PGK9_9MAGN</name>
<dbReference type="AlphaFoldDB" id="A0A443PGK9"/>
<evidence type="ECO:0000313" key="3">
    <source>
        <dbReference type="EMBL" id="RWR89882.1"/>
    </source>
</evidence>
<feature type="compositionally biased region" description="Basic residues" evidence="1">
    <location>
        <begin position="141"/>
        <end position="150"/>
    </location>
</feature>
<dbReference type="PANTHER" id="PTHR33179:SF4">
    <property type="entry name" value="VQ MOTIF-CONTAINING PROTEIN"/>
    <property type="match status" value="1"/>
</dbReference>
<comment type="caution">
    <text evidence="3">The sequence shown here is derived from an EMBL/GenBank/DDBJ whole genome shotgun (WGS) entry which is preliminary data.</text>
</comment>
<reference evidence="3 4" key="1">
    <citation type="journal article" date="2019" name="Nat. Plants">
        <title>Stout camphor tree genome fills gaps in understanding of flowering plant genome evolution.</title>
        <authorList>
            <person name="Chaw S.M."/>
            <person name="Liu Y.C."/>
            <person name="Wu Y.W."/>
            <person name="Wang H.Y."/>
            <person name="Lin C.I."/>
            <person name="Wu C.S."/>
            <person name="Ke H.M."/>
            <person name="Chang L.Y."/>
            <person name="Hsu C.Y."/>
            <person name="Yang H.T."/>
            <person name="Sudianto E."/>
            <person name="Hsu M.H."/>
            <person name="Wu K.P."/>
            <person name="Wang L.N."/>
            <person name="Leebens-Mack J.H."/>
            <person name="Tsai I.J."/>
        </authorList>
    </citation>
    <scope>NUCLEOTIDE SEQUENCE [LARGE SCALE GENOMIC DNA]</scope>
    <source>
        <strain evidence="4">cv. Chaw 1501</strain>
        <tissue evidence="3">Young leaves</tissue>
    </source>
</reference>
<dbReference type="OrthoDB" id="780193at2759"/>
<evidence type="ECO:0000313" key="4">
    <source>
        <dbReference type="Proteomes" id="UP000283530"/>
    </source>
</evidence>